<dbReference type="GO" id="GO:0005615">
    <property type="term" value="C:extracellular space"/>
    <property type="evidence" value="ECO:0007669"/>
    <property type="project" value="TreeGrafter"/>
</dbReference>
<feature type="compositionally biased region" description="Pro residues" evidence="7">
    <location>
        <begin position="454"/>
        <end position="463"/>
    </location>
</feature>
<comment type="subcellular location">
    <subcellularLocation>
        <location evidence="1">Secreted</location>
        <location evidence="1">Extracellular space</location>
        <location evidence="1">Extracellular matrix</location>
    </subcellularLocation>
</comment>
<feature type="region of interest" description="Disordered" evidence="7">
    <location>
        <begin position="443"/>
        <end position="709"/>
    </location>
</feature>
<dbReference type="GO" id="GO:0031012">
    <property type="term" value="C:extracellular matrix"/>
    <property type="evidence" value="ECO:0007669"/>
    <property type="project" value="TreeGrafter"/>
</dbReference>
<feature type="compositionally biased region" description="Basic and acidic residues" evidence="7">
    <location>
        <begin position="916"/>
        <end position="944"/>
    </location>
</feature>
<evidence type="ECO:0000313" key="10">
    <source>
        <dbReference type="Proteomes" id="UP000324091"/>
    </source>
</evidence>
<keyword evidence="10" id="KW-1185">Reference proteome</keyword>
<feature type="compositionally biased region" description="Basic and acidic residues" evidence="7">
    <location>
        <begin position="517"/>
        <end position="526"/>
    </location>
</feature>
<dbReference type="InterPro" id="IPR016186">
    <property type="entry name" value="C-type_lectin-like/link_sf"/>
</dbReference>
<name>A0A5C6NT51_9TELE</name>
<reference evidence="9 10" key="1">
    <citation type="submission" date="2019-04" db="EMBL/GenBank/DDBJ databases">
        <title>Chromosome genome assembly for Takifugu flavidus.</title>
        <authorList>
            <person name="Xiao S."/>
        </authorList>
    </citation>
    <scope>NUCLEOTIDE SEQUENCE [LARGE SCALE GENOMIC DNA]</scope>
    <source>
        <strain evidence="9">HTHZ2018</strain>
        <tissue evidence="9">Muscle</tissue>
    </source>
</reference>
<gene>
    <name evidence="9" type="ORF">D4764_17G0001850</name>
</gene>
<feature type="region of interest" description="Disordered" evidence="7">
    <location>
        <begin position="298"/>
        <end position="400"/>
    </location>
</feature>
<dbReference type="Gene3D" id="3.10.100.10">
    <property type="entry name" value="Mannose-Binding Protein A, subunit A"/>
    <property type="match status" value="1"/>
</dbReference>
<dbReference type="InterPro" id="IPR048287">
    <property type="entry name" value="TSPN-like_N"/>
</dbReference>
<feature type="compositionally biased region" description="Pro residues" evidence="7">
    <location>
        <begin position="493"/>
        <end position="503"/>
    </location>
</feature>
<dbReference type="FunFam" id="2.60.120.200:FF:000039">
    <property type="entry name" value="Collagen XV alpha 1 chain"/>
    <property type="match status" value="1"/>
</dbReference>
<dbReference type="Pfam" id="PF06482">
    <property type="entry name" value="Endostatin"/>
    <property type="match status" value="1"/>
</dbReference>
<dbReference type="InterPro" id="IPR016187">
    <property type="entry name" value="CTDL_fold"/>
</dbReference>
<evidence type="ECO:0000256" key="1">
    <source>
        <dbReference type="ARBA" id="ARBA00004498"/>
    </source>
</evidence>
<keyword evidence="3" id="KW-0272">Extracellular matrix</keyword>
<dbReference type="Pfam" id="PF01391">
    <property type="entry name" value="Collagen"/>
    <property type="match status" value="2"/>
</dbReference>
<feature type="domain" description="Thrombospondin-like N-terminal" evidence="8">
    <location>
        <begin position="41"/>
        <end position="230"/>
    </location>
</feature>
<keyword evidence="2" id="KW-0964">Secreted</keyword>
<dbReference type="GO" id="GO:0005581">
    <property type="term" value="C:collagen trimer"/>
    <property type="evidence" value="ECO:0007669"/>
    <property type="project" value="UniProtKB-KW"/>
</dbReference>
<feature type="region of interest" description="Disordered" evidence="7">
    <location>
        <begin position="776"/>
        <end position="843"/>
    </location>
</feature>
<evidence type="ECO:0000313" key="9">
    <source>
        <dbReference type="EMBL" id="TWW70702.1"/>
    </source>
</evidence>
<evidence type="ECO:0000256" key="3">
    <source>
        <dbReference type="ARBA" id="ARBA00022530"/>
    </source>
</evidence>
<evidence type="ECO:0000256" key="7">
    <source>
        <dbReference type="SAM" id="MobiDB-lite"/>
    </source>
</evidence>
<dbReference type="SUPFAM" id="SSF49899">
    <property type="entry name" value="Concanavalin A-like lectins/glucanases"/>
    <property type="match status" value="1"/>
</dbReference>
<dbReference type="AlphaFoldDB" id="A0A5C6NT51"/>
<evidence type="ECO:0000259" key="8">
    <source>
        <dbReference type="SMART" id="SM00210"/>
    </source>
</evidence>
<dbReference type="Gene3D" id="2.60.120.200">
    <property type="match status" value="1"/>
</dbReference>
<accession>A0A5C6NT51</accession>
<keyword evidence="4" id="KW-0732">Signal</keyword>
<dbReference type="InterPro" id="IPR050149">
    <property type="entry name" value="Collagen_superfamily"/>
</dbReference>
<comment type="caution">
    <text evidence="9">The sequence shown here is derived from an EMBL/GenBank/DDBJ whole genome shotgun (WGS) entry which is preliminary data.</text>
</comment>
<dbReference type="InterPro" id="IPR010515">
    <property type="entry name" value="Collagenase_NC10/endostatin"/>
</dbReference>
<dbReference type="SUPFAM" id="SSF56436">
    <property type="entry name" value="C-type lectin-like"/>
    <property type="match status" value="1"/>
</dbReference>
<evidence type="ECO:0000256" key="5">
    <source>
        <dbReference type="ARBA" id="ARBA00022737"/>
    </source>
</evidence>
<keyword evidence="5" id="KW-0677">Repeat</keyword>
<dbReference type="InterPro" id="IPR045463">
    <property type="entry name" value="XV/XVIII_trimerization_dom"/>
</dbReference>
<dbReference type="SMART" id="SM00210">
    <property type="entry name" value="TSPN"/>
    <property type="match status" value="1"/>
</dbReference>
<feature type="region of interest" description="Disordered" evidence="7">
    <location>
        <begin position="903"/>
        <end position="944"/>
    </location>
</feature>
<dbReference type="Gene3D" id="3.40.1620.70">
    <property type="match status" value="1"/>
</dbReference>
<feature type="compositionally biased region" description="Pro residues" evidence="7">
    <location>
        <begin position="597"/>
        <end position="609"/>
    </location>
</feature>
<organism evidence="9 10">
    <name type="scientific">Takifugu flavidus</name>
    <name type="common">sansaifugu</name>
    <dbReference type="NCBI Taxonomy" id="433684"/>
    <lineage>
        <taxon>Eukaryota</taxon>
        <taxon>Metazoa</taxon>
        <taxon>Chordata</taxon>
        <taxon>Craniata</taxon>
        <taxon>Vertebrata</taxon>
        <taxon>Euteleostomi</taxon>
        <taxon>Actinopterygii</taxon>
        <taxon>Neopterygii</taxon>
        <taxon>Teleostei</taxon>
        <taxon>Neoteleostei</taxon>
        <taxon>Acanthomorphata</taxon>
        <taxon>Eupercaria</taxon>
        <taxon>Tetraodontiformes</taxon>
        <taxon>Tetradontoidea</taxon>
        <taxon>Tetraodontidae</taxon>
        <taxon>Takifugu</taxon>
    </lineage>
</organism>
<evidence type="ECO:0000256" key="2">
    <source>
        <dbReference type="ARBA" id="ARBA00022525"/>
    </source>
</evidence>
<sequence length="1245" mass="132449">MSLSVVDTKWERRGLMVRCIQGGFVCVGQRRRAFENGPLGALDLTELIGVPLPPSVSFVTGFEGYPAYSFGPDANVGRLAKSFIPDPFYYDFAVTVTAKPTTHRGGVLFAITDAYQKIVHLGVALSEVEDGSQRVVLYYTDQATRGRTQEAASFKMGDLTGRWARFTLTVQGAEVRLYMDCEEYHRVAFNRSPRPLTFEAGSGIFVGNAGGTGLTKFVGSIQQLVLKSDPTAPDDQCEEDDPYVRHITTLNMSEASGYGSGDSTYEDMEGVGEVKKFVEKIVYTVSLEQGDMCCSAASPQEEANKNAARQQRGTPLPELDPTYSAPVQAPPTELSPGYLETDDEDLQETSGQEMDSTTVTVPETSYQTDASASEEDTDRKESQVSRAPQDPLGADLRKGQGVQRYIQANLELQEKTGSRGPKVKMVSRDPLVFRDSQDSWESLVLKGDPGFGLPGPPGPPGLPGQPSKSSPSEGSGFDDFDTDDEIIRGAPGPRGPPGPPGPPGESSEVILPGAPGKDGEDGEKGEPGLPVIEEWFSGSGSWSGSGQGVDGKDGEPGPAGDKGDKGEPGLTGQPGPKGDQGPPGIPGLQGPDGQPGPRGPPGPPGPPVPSGRAFVMDMEDLEGSGMNEFGVSRGPQGPPGLPGLKGPKGNDGVPGQPGLKGEPGVAGSPGLPGQEGLKGKEGPMGVKGEPGPKGEAGRDGLSVHGPPGPPGPPGAIINLQELLLNDTAGAFNFSGVFEAQGPKGDMGIRGVQGPPGLKGEKGEPGHLLSEDGTVITGPTGPRGHKGDAGLPGTPGIQGPVGPAGPKGELGFPGRSGRPGLMGPKGEKGNSGGPPGPPGPPGRPGMFNCPKGNCCRMNPKYTCLLHVEAGKVKVHCDKNEAPVSLDPKGKRGITVLLGRRQKDFRRELIPGQAGGRGESRASKDRRETRGRQGYQDERGPLEDQDLWDPKENQCWVHRDHLGCQVHQAHQALAKQDQLALLDHRGLQDLLPDMVQFRTFSSRETMMQQSSRDPEGTLSYVTGTGSLYLKVSQGWKEVQLGDLIHVSSNIIPQDEPQVAYQIRGDTMERIPSASQRLNLVALNQPHSGDMMGLDVADRLCYEQAKAMGLPPNYRAFVSSHRQDLVHVVYPGFRETFPITNLRGDVMFRNWRSIFNGNGGPISPRVPIYSFDGRDVLADPFWPQKSIWHGSTSTGTRVMDKHCETWRTDHVSVVGQSSSLAGGLLLGQQMRSCSNQYIVLCIETHKNL</sequence>
<feature type="compositionally biased region" description="Polar residues" evidence="7">
    <location>
        <begin position="348"/>
        <end position="371"/>
    </location>
</feature>
<dbReference type="EMBL" id="RHFK02000009">
    <property type="protein sequence ID" value="TWW70702.1"/>
    <property type="molecule type" value="Genomic_DNA"/>
</dbReference>
<proteinExistence type="predicted"/>
<evidence type="ECO:0000256" key="6">
    <source>
        <dbReference type="ARBA" id="ARBA00023119"/>
    </source>
</evidence>
<dbReference type="Pfam" id="PF20010">
    <property type="entry name" value="Collagen_trimer"/>
    <property type="match status" value="1"/>
</dbReference>
<dbReference type="PANTHER" id="PTHR24023:SF1082">
    <property type="entry name" value="COLLAGEN TRIPLE HELIX REPEAT"/>
    <property type="match status" value="1"/>
</dbReference>
<protein>
    <submittedName>
        <fullName evidence="9">Collagen alpha-1(XV) chain</fullName>
    </submittedName>
</protein>
<dbReference type="InterPro" id="IPR013320">
    <property type="entry name" value="ConA-like_dom_sf"/>
</dbReference>
<evidence type="ECO:0000256" key="4">
    <source>
        <dbReference type="ARBA" id="ARBA00022729"/>
    </source>
</evidence>
<keyword evidence="6 9" id="KW-0176">Collagen</keyword>
<dbReference type="Proteomes" id="UP000324091">
    <property type="component" value="Chromosome 17"/>
</dbReference>
<feature type="compositionally biased region" description="Basic and acidic residues" evidence="7">
    <location>
        <begin position="550"/>
        <end position="567"/>
    </location>
</feature>
<dbReference type="InterPro" id="IPR008160">
    <property type="entry name" value="Collagen"/>
</dbReference>
<feature type="compositionally biased region" description="Low complexity" evidence="7">
    <location>
        <begin position="573"/>
        <end position="592"/>
    </location>
</feature>
<feature type="compositionally biased region" description="Pro residues" evidence="7">
    <location>
        <begin position="833"/>
        <end position="842"/>
    </location>
</feature>
<dbReference type="PANTHER" id="PTHR24023">
    <property type="entry name" value="COLLAGEN ALPHA"/>
    <property type="match status" value="1"/>
</dbReference>